<comment type="caution">
    <text evidence="4">The sequence shown here is derived from an EMBL/GenBank/DDBJ whole genome shotgun (WGS) entry which is preliminary data.</text>
</comment>
<dbReference type="Pfam" id="PF03704">
    <property type="entry name" value="BTAD"/>
    <property type="match status" value="1"/>
</dbReference>
<dbReference type="SMART" id="SM01043">
    <property type="entry name" value="BTAD"/>
    <property type="match status" value="1"/>
</dbReference>
<dbReference type="InterPro" id="IPR029058">
    <property type="entry name" value="AB_hydrolase_fold"/>
</dbReference>
<keyword evidence="1" id="KW-0805">Transcription regulation</keyword>
<name>A0ABV5MA99_9ACTN</name>
<feature type="domain" description="Bacterial transcriptional activator" evidence="3">
    <location>
        <begin position="98"/>
        <end position="240"/>
    </location>
</feature>
<dbReference type="SUPFAM" id="SSF48452">
    <property type="entry name" value="TPR-like"/>
    <property type="match status" value="1"/>
</dbReference>
<dbReference type="InterPro" id="IPR011990">
    <property type="entry name" value="TPR-like_helical_dom_sf"/>
</dbReference>
<dbReference type="InterPro" id="IPR036388">
    <property type="entry name" value="WH-like_DNA-bd_sf"/>
</dbReference>
<accession>A0ABV5MA99</accession>
<evidence type="ECO:0000259" key="3">
    <source>
        <dbReference type="SMART" id="SM01043"/>
    </source>
</evidence>
<dbReference type="Pfam" id="PF00561">
    <property type="entry name" value="Abhydrolase_1"/>
    <property type="match status" value="1"/>
</dbReference>
<dbReference type="Gene3D" id="1.25.40.10">
    <property type="entry name" value="Tetratricopeptide repeat domain"/>
    <property type="match status" value="1"/>
</dbReference>
<evidence type="ECO:0000256" key="2">
    <source>
        <dbReference type="ARBA" id="ARBA00023163"/>
    </source>
</evidence>
<gene>
    <name evidence="4" type="ORF">ACFFTR_22120</name>
</gene>
<keyword evidence="4" id="KW-0378">Hydrolase</keyword>
<evidence type="ECO:0000256" key="1">
    <source>
        <dbReference type="ARBA" id="ARBA00023015"/>
    </source>
</evidence>
<dbReference type="Gene3D" id="3.40.50.1820">
    <property type="entry name" value="alpha/beta hydrolase"/>
    <property type="match status" value="1"/>
</dbReference>
<dbReference type="Proteomes" id="UP001589608">
    <property type="component" value="Unassembled WGS sequence"/>
</dbReference>
<dbReference type="PANTHER" id="PTHR35807:SF1">
    <property type="entry name" value="TRANSCRIPTIONAL REGULATOR REDD"/>
    <property type="match status" value="1"/>
</dbReference>
<proteinExistence type="predicted"/>
<keyword evidence="5" id="KW-1185">Reference proteome</keyword>
<protein>
    <submittedName>
        <fullName evidence="4">Alpha/beta fold hydrolase</fullName>
    </submittedName>
</protein>
<dbReference type="SUPFAM" id="SSF46894">
    <property type="entry name" value="C-terminal effector domain of the bipartite response regulators"/>
    <property type="match status" value="1"/>
</dbReference>
<reference evidence="4 5" key="1">
    <citation type="submission" date="2024-09" db="EMBL/GenBank/DDBJ databases">
        <authorList>
            <person name="Sun Q."/>
            <person name="Mori K."/>
        </authorList>
    </citation>
    <scope>NUCLEOTIDE SEQUENCE [LARGE SCALE GENOMIC DNA]</scope>
    <source>
        <strain evidence="4 5">JCM 3307</strain>
    </source>
</reference>
<sequence length="521" mass="56006">MIVRVLGTAGVHGPGATGPRLERKAREVLAILTVRAPAAVGLDELARLLWDDPPPSAVKTLRAHLSRVRAALQGAAPGADVERVGRDAYRLALDPDRTDIGRVAAARARARRLLDGGRPDDAAAVLAEARELWRGEPELPDTVAAAALRQGWWHERRLLVQEHLGCVAAGRNPGAALRELEQLTTADPLDEPLWVHYARALHRSGRPAEALRAVATARAALAEVGLDPSAALQKAQAEALHADPPALAATVRYAAGDDGATAYARLSRTGRDLIVLNPAMLTIDGLLDGAHARRSLGALAEVAAVVCLDRRGIGLSDPLDPGRAPLEQWADDVRRVLDDLGVDRADLFANFDTGLVAIEFAARHPERVRSLVLAQCYPRYTRSPDYPFGLDPGTTQSLIRETVDPAQGLDSVAQAAPSMAGDEEFRRWWNRIGRRAAAPTVATAVRTVATGTDLRHRLPAVSAPTLVLHRRNCLNVDVGHASYLTHHLPDARLQTTAGTDALWFTDSPELVQRAVAFLTAR</sequence>
<dbReference type="GO" id="GO:0016787">
    <property type="term" value="F:hydrolase activity"/>
    <property type="evidence" value="ECO:0007669"/>
    <property type="project" value="UniProtKB-KW"/>
</dbReference>
<dbReference type="RefSeq" id="WP_223093142.1">
    <property type="nucleotide sequence ID" value="NZ_CP061913.1"/>
</dbReference>
<dbReference type="PANTHER" id="PTHR35807">
    <property type="entry name" value="TRANSCRIPTIONAL REGULATOR REDD-RELATED"/>
    <property type="match status" value="1"/>
</dbReference>
<dbReference type="EMBL" id="JBHMCA010000043">
    <property type="protein sequence ID" value="MFB9445786.1"/>
    <property type="molecule type" value="Genomic_DNA"/>
</dbReference>
<evidence type="ECO:0000313" key="4">
    <source>
        <dbReference type="EMBL" id="MFB9445786.1"/>
    </source>
</evidence>
<organism evidence="4 5">
    <name type="scientific">Dactylosporangium vinaceum</name>
    <dbReference type="NCBI Taxonomy" id="53362"/>
    <lineage>
        <taxon>Bacteria</taxon>
        <taxon>Bacillati</taxon>
        <taxon>Actinomycetota</taxon>
        <taxon>Actinomycetes</taxon>
        <taxon>Micromonosporales</taxon>
        <taxon>Micromonosporaceae</taxon>
        <taxon>Dactylosporangium</taxon>
    </lineage>
</organism>
<dbReference type="InterPro" id="IPR051677">
    <property type="entry name" value="AfsR-DnrI-RedD_regulator"/>
</dbReference>
<dbReference type="Gene3D" id="1.10.10.10">
    <property type="entry name" value="Winged helix-like DNA-binding domain superfamily/Winged helix DNA-binding domain"/>
    <property type="match status" value="1"/>
</dbReference>
<dbReference type="InterPro" id="IPR016032">
    <property type="entry name" value="Sig_transdc_resp-reg_C-effctor"/>
</dbReference>
<dbReference type="InterPro" id="IPR005158">
    <property type="entry name" value="BTAD"/>
</dbReference>
<dbReference type="SUPFAM" id="SSF53474">
    <property type="entry name" value="alpha/beta-Hydrolases"/>
    <property type="match status" value="1"/>
</dbReference>
<evidence type="ECO:0000313" key="5">
    <source>
        <dbReference type="Proteomes" id="UP001589608"/>
    </source>
</evidence>
<keyword evidence="2" id="KW-0804">Transcription</keyword>
<dbReference type="InterPro" id="IPR000073">
    <property type="entry name" value="AB_hydrolase_1"/>
</dbReference>